<keyword evidence="1" id="KW-0472">Membrane</keyword>
<dbReference type="RefSeq" id="WP_033537354.1">
    <property type="nucleotide sequence ID" value="NZ_CP041153.1"/>
</dbReference>
<proteinExistence type="predicted"/>
<dbReference type="Pfam" id="PF01569">
    <property type="entry name" value="PAP2"/>
    <property type="match status" value="1"/>
</dbReference>
<sequence>MLKHLFPNTLKNALILYTLLIAMVLLCVLFVDRPLAELMHAQQLSSTWLKTLSKTPLLLEFLAGLTIFACISERFRLRFQALALELTFTLILAFSLRWLGKILFGRTWPESWFKLGDGLNPSWIADKVEAFHPFAQGQAYDSFPSGHALLTFALAFTFWRHSPKLMPLWLGCMAAVIAGQLSLNYHYLGDLLAGASFGLLASQLSLSLHHKLRLFIRQHNESDGKP</sequence>
<evidence type="ECO:0000313" key="4">
    <source>
        <dbReference type="Proteomes" id="UP000318758"/>
    </source>
</evidence>
<reference evidence="3 4" key="1">
    <citation type="submission" date="2019-06" db="EMBL/GenBank/DDBJ databases">
        <title>Complete genome of Shewanella marisflavi ECSMB14101, a mussel settlement-inducing bacterium isolated from East China Sea.</title>
        <authorList>
            <person name="Yang J."/>
            <person name="Liang X."/>
            <person name="Chang R."/>
            <person name="Peng L."/>
        </authorList>
    </citation>
    <scope>NUCLEOTIDE SEQUENCE [LARGE SCALE GENOMIC DNA]</scope>
    <source>
        <strain evidence="3 4">ECSMB14101</strain>
    </source>
</reference>
<protein>
    <submittedName>
        <fullName evidence="3">Phosphatase PAP2 family protein</fullName>
    </submittedName>
</protein>
<dbReference type="EMBL" id="CP041153">
    <property type="protein sequence ID" value="QDF74513.1"/>
    <property type="molecule type" value="Genomic_DNA"/>
</dbReference>
<organism evidence="3 4">
    <name type="scientific">Shewanella marisflavi</name>
    <dbReference type="NCBI Taxonomy" id="260364"/>
    <lineage>
        <taxon>Bacteria</taxon>
        <taxon>Pseudomonadati</taxon>
        <taxon>Pseudomonadota</taxon>
        <taxon>Gammaproteobacteria</taxon>
        <taxon>Alteromonadales</taxon>
        <taxon>Shewanellaceae</taxon>
        <taxon>Shewanella</taxon>
    </lineage>
</organism>
<name>A0ABX5WJ04_9GAMM</name>
<dbReference type="SUPFAM" id="SSF48317">
    <property type="entry name" value="Acid phosphatase/Vanadium-dependent haloperoxidase"/>
    <property type="match status" value="1"/>
</dbReference>
<evidence type="ECO:0000256" key="1">
    <source>
        <dbReference type="SAM" id="Phobius"/>
    </source>
</evidence>
<gene>
    <name evidence="3" type="ORF">FGA12_04720</name>
</gene>
<keyword evidence="1" id="KW-0812">Transmembrane</keyword>
<feature type="transmembrane region" description="Helical" evidence="1">
    <location>
        <begin position="82"/>
        <end position="100"/>
    </location>
</feature>
<keyword evidence="1" id="KW-1133">Transmembrane helix</keyword>
<dbReference type="Proteomes" id="UP000318758">
    <property type="component" value="Chromosome"/>
</dbReference>
<evidence type="ECO:0000313" key="3">
    <source>
        <dbReference type="EMBL" id="QDF74513.1"/>
    </source>
</evidence>
<dbReference type="Gene3D" id="1.20.144.10">
    <property type="entry name" value="Phosphatidic acid phosphatase type 2/haloperoxidase"/>
    <property type="match status" value="1"/>
</dbReference>
<feature type="transmembrane region" description="Helical" evidence="1">
    <location>
        <begin position="51"/>
        <end position="70"/>
    </location>
</feature>
<keyword evidence="4" id="KW-1185">Reference proteome</keyword>
<accession>A0ABX5WJ04</accession>
<feature type="domain" description="Phosphatidic acid phosphatase type 2/haloperoxidase" evidence="2">
    <location>
        <begin position="84"/>
        <end position="211"/>
    </location>
</feature>
<dbReference type="InterPro" id="IPR036938">
    <property type="entry name" value="PAP2/HPO_sf"/>
</dbReference>
<evidence type="ECO:0000259" key="2">
    <source>
        <dbReference type="Pfam" id="PF01569"/>
    </source>
</evidence>
<feature type="transmembrane region" description="Helical" evidence="1">
    <location>
        <begin position="12"/>
        <end position="31"/>
    </location>
</feature>
<dbReference type="InterPro" id="IPR000326">
    <property type="entry name" value="PAP2/HPO"/>
</dbReference>